<protein>
    <submittedName>
        <fullName evidence="1">Uncharacterized protein</fullName>
    </submittedName>
</protein>
<organism evidence="1 2">
    <name type="scientific">Eumeta variegata</name>
    <name type="common">Bagworm moth</name>
    <name type="synonym">Eumeta japonica</name>
    <dbReference type="NCBI Taxonomy" id="151549"/>
    <lineage>
        <taxon>Eukaryota</taxon>
        <taxon>Metazoa</taxon>
        <taxon>Ecdysozoa</taxon>
        <taxon>Arthropoda</taxon>
        <taxon>Hexapoda</taxon>
        <taxon>Insecta</taxon>
        <taxon>Pterygota</taxon>
        <taxon>Neoptera</taxon>
        <taxon>Endopterygota</taxon>
        <taxon>Lepidoptera</taxon>
        <taxon>Glossata</taxon>
        <taxon>Ditrysia</taxon>
        <taxon>Tineoidea</taxon>
        <taxon>Psychidae</taxon>
        <taxon>Oiketicinae</taxon>
        <taxon>Eumeta</taxon>
    </lineage>
</organism>
<dbReference type="EMBL" id="BGZK01000873">
    <property type="protein sequence ID" value="GBP63585.1"/>
    <property type="molecule type" value="Genomic_DNA"/>
</dbReference>
<gene>
    <name evidence="1" type="ORF">EVAR_97602_1</name>
</gene>
<name>A0A4C1XMZ1_EUMVA</name>
<dbReference type="AlphaFoldDB" id="A0A4C1XMZ1"/>
<comment type="caution">
    <text evidence="1">The sequence shown here is derived from an EMBL/GenBank/DDBJ whole genome shotgun (WGS) entry which is preliminary data.</text>
</comment>
<dbReference type="Proteomes" id="UP000299102">
    <property type="component" value="Unassembled WGS sequence"/>
</dbReference>
<accession>A0A4C1XMZ1</accession>
<proteinExistence type="predicted"/>
<evidence type="ECO:0000313" key="2">
    <source>
        <dbReference type="Proteomes" id="UP000299102"/>
    </source>
</evidence>
<evidence type="ECO:0000313" key="1">
    <source>
        <dbReference type="EMBL" id="GBP63585.1"/>
    </source>
</evidence>
<keyword evidence="2" id="KW-1185">Reference proteome</keyword>
<sequence length="204" mass="22608">MAHKINGVEFVNMLIDVEIEKRGQGQLLLSLPAFKPGLIRKSTPDEYIRNVVLYMYSLGGSVHSETTAALGPTIFGRGSQGRIYRIAFWGSAQGPVDSRGPRLSQRIQNGCWLRGETALRDRVRARWQFRAAEFRALYSKPVVSCLGAHLAIAPGRCWLPPGAGGLSGHTYNRQEVYPLHHGVFNTDDGGSILFKLLEQDRSLC</sequence>
<reference evidence="1 2" key="1">
    <citation type="journal article" date="2019" name="Commun. Biol.">
        <title>The bagworm genome reveals a unique fibroin gene that provides high tensile strength.</title>
        <authorList>
            <person name="Kono N."/>
            <person name="Nakamura H."/>
            <person name="Ohtoshi R."/>
            <person name="Tomita M."/>
            <person name="Numata K."/>
            <person name="Arakawa K."/>
        </authorList>
    </citation>
    <scope>NUCLEOTIDE SEQUENCE [LARGE SCALE GENOMIC DNA]</scope>
</reference>